<dbReference type="InterPro" id="IPR032466">
    <property type="entry name" value="Metal_Hydrolase"/>
</dbReference>
<dbReference type="EC" id="3.5.4.31" evidence="4"/>
<dbReference type="CDD" id="cd01298">
    <property type="entry name" value="ATZ_TRZ_like"/>
    <property type="match status" value="1"/>
</dbReference>
<dbReference type="SUPFAM" id="SSF51338">
    <property type="entry name" value="Composite domain of metallo-dependent hydrolases"/>
    <property type="match status" value="1"/>
</dbReference>
<dbReference type="EMBL" id="VLXZ01000002">
    <property type="protein sequence ID" value="TSB47853.1"/>
    <property type="molecule type" value="Genomic_DNA"/>
</dbReference>
<evidence type="ECO:0000256" key="3">
    <source>
        <dbReference type="ARBA" id="ARBA00022833"/>
    </source>
</evidence>
<feature type="binding site" evidence="4">
    <location>
        <position position="222"/>
    </location>
    <ligand>
        <name>substrate</name>
    </ligand>
</feature>
<evidence type="ECO:0000313" key="7">
    <source>
        <dbReference type="Proteomes" id="UP000318521"/>
    </source>
</evidence>
<comment type="caution">
    <text evidence="4">Lacks conserved residue(s) required for the propagation of feature annotation.</text>
</comment>
<dbReference type="RefSeq" id="WP_143847468.1">
    <property type="nucleotide sequence ID" value="NZ_VLXZ01000002.1"/>
</dbReference>
<comment type="similarity">
    <text evidence="4">Belongs to the metallo-dependent hydrolases superfamily. MTA/SAH deaminase family.</text>
</comment>
<feature type="binding site" evidence="4">
    <location>
        <position position="307"/>
    </location>
    <ligand>
        <name>substrate</name>
    </ligand>
</feature>
<dbReference type="InterPro" id="IPR050287">
    <property type="entry name" value="MTA/SAH_deaminase"/>
</dbReference>
<reference evidence="6 7" key="1">
    <citation type="submission" date="2019-07" db="EMBL/GenBank/DDBJ databases">
        <authorList>
            <person name="Park Y.J."/>
            <person name="Jeong S.E."/>
            <person name="Jung H.S."/>
        </authorList>
    </citation>
    <scope>NUCLEOTIDE SEQUENCE [LARGE SCALE GENOMIC DNA]</scope>
    <source>
        <strain evidence="7">P16(2019)</strain>
    </source>
</reference>
<dbReference type="Pfam" id="PF01979">
    <property type="entry name" value="Amidohydro_1"/>
    <property type="match status" value="1"/>
</dbReference>
<sequence length="446" mass="49652">MGSILIKQAEIVTMNKDEDIFIGDILIEDTRIKGIGRRLENVKADKIIDGRGKTVIPGFVQTHIHLCQTAFRGKGDDLELMDWLQKRIWPLEAAHDEESVYYSAMLGIGELIQSGTTSIVDMETVHHTESAFQAIASTGIRALAGKVMMDKGTEVPKALQENTQQSIQQSVDLLEKWHGYDQGRIQYAFTPRFVVSCTEPLLKEVSKLSEHYQVKVHTHASENRGEIEIVQAETGMRNVVYLDHLGLANDRLILAHCVWLDAEEKRILKERGVKVTHCPGSNLKLASGIAEIPDLLSQDIAVSLGADGAPCNNNLDMFNEMRLAALIQKPEHGPTTMNARTVFRMATLGGAKAIGLEKEIGSIEVGKKADLAILDLNDFHTYPSFDVDTISRIVYSATRADVESTMINGRIVMENRIMKTLDKQLVLNESNRVMKRLIKRLPTLTS</sequence>
<feature type="binding site" evidence="4">
    <location>
        <position position="219"/>
    </location>
    <ligand>
        <name>Zn(2+)</name>
        <dbReference type="ChEBI" id="CHEBI:29105"/>
    </ligand>
</feature>
<evidence type="ECO:0000256" key="4">
    <source>
        <dbReference type="HAMAP-Rule" id="MF_01281"/>
    </source>
</evidence>
<dbReference type="PANTHER" id="PTHR43794">
    <property type="entry name" value="AMINOHYDROLASE SSNA-RELATED"/>
    <property type="match status" value="1"/>
</dbReference>
<dbReference type="EC" id="3.5.4.28" evidence="4"/>
<keyword evidence="3 4" id="KW-0862">Zinc</keyword>
<proteinExistence type="inferred from homology"/>
<dbReference type="NCBIfam" id="NF005557">
    <property type="entry name" value="PRK07228.1"/>
    <property type="match status" value="1"/>
</dbReference>
<gene>
    <name evidence="4" type="primary">mtaD</name>
    <name evidence="6" type="ORF">FN960_04915</name>
</gene>
<comment type="catalytic activity">
    <reaction evidence="4">
        <text>S-adenosyl-L-homocysteine + H2O + H(+) = S-inosyl-L-homocysteine + NH4(+)</text>
        <dbReference type="Rhea" id="RHEA:20716"/>
        <dbReference type="ChEBI" id="CHEBI:15377"/>
        <dbReference type="ChEBI" id="CHEBI:15378"/>
        <dbReference type="ChEBI" id="CHEBI:28938"/>
        <dbReference type="ChEBI" id="CHEBI:57856"/>
        <dbReference type="ChEBI" id="CHEBI:57985"/>
        <dbReference type="EC" id="3.5.4.28"/>
    </reaction>
</comment>
<organism evidence="6 7">
    <name type="scientific">Alkalicoccobacillus porphyridii</name>
    <dbReference type="NCBI Taxonomy" id="2597270"/>
    <lineage>
        <taxon>Bacteria</taxon>
        <taxon>Bacillati</taxon>
        <taxon>Bacillota</taxon>
        <taxon>Bacilli</taxon>
        <taxon>Bacillales</taxon>
        <taxon>Bacillaceae</taxon>
        <taxon>Alkalicoccobacillus</taxon>
    </lineage>
</organism>
<feature type="binding site" evidence="4">
    <location>
        <position position="92"/>
    </location>
    <ligand>
        <name>substrate</name>
    </ligand>
</feature>
<dbReference type="FunFam" id="3.20.20.140:FF:000014">
    <property type="entry name" value="5-methylthioadenosine/S-adenosylhomocysteine deaminase"/>
    <property type="match status" value="1"/>
</dbReference>
<feature type="domain" description="Amidohydrolase-related" evidence="5">
    <location>
        <begin position="54"/>
        <end position="412"/>
    </location>
</feature>
<comment type="catalytic activity">
    <reaction evidence="4">
        <text>S-methyl-5'-thioadenosine + H2O + H(+) = S-methyl-5'-thioinosine + NH4(+)</text>
        <dbReference type="Rhea" id="RHEA:25025"/>
        <dbReference type="ChEBI" id="CHEBI:15377"/>
        <dbReference type="ChEBI" id="CHEBI:15378"/>
        <dbReference type="ChEBI" id="CHEBI:17509"/>
        <dbReference type="ChEBI" id="CHEBI:28938"/>
        <dbReference type="ChEBI" id="CHEBI:48595"/>
        <dbReference type="EC" id="3.5.4.31"/>
    </reaction>
</comment>
<dbReference type="HAMAP" id="MF_01281">
    <property type="entry name" value="MTA_SAH_deamin"/>
    <property type="match status" value="1"/>
</dbReference>
<feature type="binding site" evidence="4">
    <location>
        <position position="63"/>
    </location>
    <ligand>
        <name>Zn(2+)</name>
        <dbReference type="ChEBI" id="CHEBI:29105"/>
    </ligand>
</feature>
<dbReference type="GO" id="GO:0046872">
    <property type="term" value="F:metal ion binding"/>
    <property type="evidence" value="ECO:0007669"/>
    <property type="project" value="UniProtKB-KW"/>
</dbReference>
<accession>A0A554A2D7</accession>
<dbReference type="InterPro" id="IPR011059">
    <property type="entry name" value="Metal-dep_hydrolase_composite"/>
</dbReference>
<evidence type="ECO:0000256" key="1">
    <source>
        <dbReference type="ARBA" id="ARBA00022723"/>
    </source>
</evidence>
<dbReference type="OrthoDB" id="9807210at2"/>
<dbReference type="InterPro" id="IPR006680">
    <property type="entry name" value="Amidohydro-rel"/>
</dbReference>
<keyword evidence="2 4" id="KW-0378">Hydrolase</keyword>
<evidence type="ECO:0000256" key="2">
    <source>
        <dbReference type="ARBA" id="ARBA00022801"/>
    </source>
</evidence>
<dbReference type="PANTHER" id="PTHR43794:SF11">
    <property type="entry name" value="AMIDOHYDROLASE-RELATED DOMAIN-CONTAINING PROTEIN"/>
    <property type="match status" value="1"/>
</dbReference>
<feature type="binding site" evidence="4">
    <location>
        <position position="307"/>
    </location>
    <ligand>
        <name>Zn(2+)</name>
        <dbReference type="ChEBI" id="CHEBI:29105"/>
    </ligand>
</feature>
<dbReference type="AlphaFoldDB" id="A0A554A2D7"/>
<dbReference type="Gene3D" id="2.30.40.10">
    <property type="entry name" value="Urease, subunit C, domain 1"/>
    <property type="match status" value="1"/>
</dbReference>
<comment type="caution">
    <text evidence="6">The sequence shown here is derived from an EMBL/GenBank/DDBJ whole genome shotgun (WGS) entry which is preliminary data.</text>
</comment>
<dbReference type="GO" id="GO:0050270">
    <property type="term" value="F:S-adenosylhomocysteine deaminase activity"/>
    <property type="evidence" value="ECO:0007669"/>
    <property type="project" value="UniProtKB-UniRule"/>
</dbReference>
<protein>
    <recommendedName>
        <fullName evidence="4">5-methylthioadenosine/S-adenosylhomocysteine deaminase</fullName>
        <shortName evidence="4">MTA/SAH deaminase</shortName>
        <ecNumber evidence="4">3.5.4.28</ecNumber>
        <ecNumber evidence="4">3.5.4.31</ecNumber>
    </recommendedName>
</protein>
<dbReference type="Proteomes" id="UP000318521">
    <property type="component" value="Unassembled WGS sequence"/>
</dbReference>
<keyword evidence="7" id="KW-1185">Reference proteome</keyword>
<dbReference type="InterPro" id="IPR023512">
    <property type="entry name" value="Deaminase_MtaD/DadD"/>
</dbReference>
<comment type="function">
    <text evidence="4">Catalyzes the deamination of 5-methylthioadenosine and S-adenosyl-L-homocysteine into 5-methylthioinosine and S-inosyl-L-homocysteine, respectively. Is also able to deaminate adenosine.</text>
</comment>
<dbReference type="GO" id="GO:0090614">
    <property type="term" value="F:5'-methylthioadenosine deaminase activity"/>
    <property type="evidence" value="ECO:0007669"/>
    <property type="project" value="UniProtKB-UniRule"/>
</dbReference>
<dbReference type="Gene3D" id="3.20.20.140">
    <property type="entry name" value="Metal-dependent hydrolases"/>
    <property type="match status" value="1"/>
</dbReference>
<feature type="binding site" evidence="4">
    <location>
        <position position="65"/>
    </location>
    <ligand>
        <name>Zn(2+)</name>
        <dbReference type="ChEBI" id="CHEBI:29105"/>
    </ligand>
</feature>
<dbReference type="SUPFAM" id="SSF51556">
    <property type="entry name" value="Metallo-dependent hydrolases"/>
    <property type="match status" value="1"/>
</dbReference>
<evidence type="ECO:0000259" key="5">
    <source>
        <dbReference type="Pfam" id="PF01979"/>
    </source>
</evidence>
<comment type="cofactor">
    <cofactor evidence="4">
        <name>Zn(2+)</name>
        <dbReference type="ChEBI" id="CHEBI:29105"/>
    </cofactor>
    <text evidence="4">Binds 1 zinc ion per subunit.</text>
</comment>
<name>A0A554A2D7_9BACI</name>
<keyword evidence="1 4" id="KW-0479">Metal-binding</keyword>
<evidence type="ECO:0000313" key="6">
    <source>
        <dbReference type="EMBL" id="TSB47853.1"/>
    </source>
</evidence>